<dbReference type="Proteomes" id="UP000054408">
    <property type="component" value="Unassembled WGS sequence"/>
</dbReference>
<evidence type="ECO:0000256" key="1">
    <source>
        <dbReference type="ARBA" id="ARBA00004496"/>
    </source>
</evidence>
<dbReference type="OrthoDB" id="26399at2759"/>
<dbReference type="GO" id="GO:0031267">
    <property type="term" value="F:small GTPase binding"/>
    <property type="evidence" value="ECO:0007669"/>
    <property type="project" value="InterPro"/>
</dbReference>
<keyword evidence="7 10" id="KW-0539">Nucleus</keyword>
<dbReference type="InterPro" id="IPR011989">
    <property type="entry name" value="ARM-like"/>
</dbReference>
<evidence type="ECO:0000259" key="11">
    <source>
        <dbReference type="Pfam" id="PF08389"/>
    </source>
</evidence>
<dbReference type="PANTHER" id="PTHR15952:SF11">
    <property type="entry name" value="EXPORTIN-T"/>
    <property type="match status" value="1"/>
</dbReference>
<comment type="subcellular location">
    <subcellularLocation>
        <location evidence="1 10">Cytoplasm</location>
    </subcellularLocation>
    <subcellularLocation>
        <location evidence="10">Nucleus</location>
    </subcellularLocation>
    <text evidence="10">Shuttles between the nucleus and the cytoplasm.</text>
</comment>
<evidence type="ECO:0000259" key="12">
    <source>
        <dbReference type="Pfam" id="PF19282"/>
    </source>
</evidence>
<dbReference type="PANTHER" id="PTHR15952">
    <property type="entry name" value="EXPORTIN-T/LOS1"/>
    <property type="match status" value="1"/>
</dbReference>
<dbReference type="RefSeq" id="XP_013756875.1">
    <property type="nucleotide sequence ID" value="XM_013901421.1"/>
</dbReference>
<comment type="similarity">
    <text evidence="10">Belongs to the exportin family.</text>
</comment>
<keyword evidence="6 10" id="KW-0694">RNA-binding</keyword>
<evidence type="ECO:0000256" key="2">
    <source>
        <dbReference type="ARBA" id="ARBA00018928"/>
    </source>
</evidence>
<feature type="domain" description="Exportin-1/Importin-beta-like" evidence="11">
    <location>
        <begin position="84"/>
        <end position="230"/>
    </location>
</feature>
<reference evidence="13 14" key="1">
    <citation type="submission" date="2010-05" db="EMBL/GenBank/DDBJ databases">
        <title>The Genome Sequence of Thecamonas trahens ATCC 50062.</title>
        <authorList>
            <consortium name="The Broad Institute Genome Sequencing Platform"/>
            <person name="Russ C."/>
            <person name="Cuomo C."/>
            <person name="Shea T."/>
            <person name="Young S.K."/>
            <person name="Zeng Q."/>
            <person name="Koehrsen M."/>
            <person name="Haas B."/>
            <person name="Borodovsky M."/>
            <person name="Guigo R."/>
            <person name="Alvarado L."/>
            <person name="Berlin A."/>
            <person name="Bochicchio J."/>
            <person name="Borenstein D."/>
            <person name="Chapman S."/>
            <person name="Chen Z."/>
            <person name="Freedman E."/>
            <person name="Gellesch M."/>
            <person name="Goldberg J."/>
            <person name="Griggs A."/>
            <person name="Gujja S."/>
            <person name="Heilman E."/>
            <person name="Heiman D."/>
            <person name="Hepburn T."/>
            <person name="Howarth C."/>
            <person name="Jen D."/>
            <person name="Larson L."/>
            <person name="Mehta T."/>
            <person name="Park D."/>
            <person name="Pearson M."/>
            <person name="Roberts A."/>
            <person name="Saif S."/>
            <person name="Shenoy N."/>
            <person name="Sisk P."/>
            <person name="Stolte C."/>
            <person name="Sykes S."/>
            <person name="Thomson T."/>
            <person name="Walk T."/>
            <person name="White J."/>
            <person name="Yandava C."/>
            <person name="Burger G."/>
            <person name="Gray M.W."/>
            <person name="Holland P.W.H."/>
            <person name="King N."/>
            <person name="Lang F.B.F."/>
            <person name="Roger A.J."/>
            <person name="Ruiz-Trillo I."/>
            <person name="Lander E."/>
            <person name="Nusbaum C."/>
        </authorList>
    </citation>
    <scope>NUCLEOTIDE SEQUENCE [LARGE SCALE GENOMIC DNA]</scope>
    <source>
        <strain evidence="13 14">ATCC 50062</strain>
    </source>
</reference>
<dbReference type="eggNOG" id="KOG2021">
    <property type="taxonomic scope" value="Eukaryota"/>
</dbReference>
<dbReference type="GO" id="GO:0005737">
    <property type="term" value="C:cytoplasm"/>
    <property type="evidence" value="ECO:0007669"/>
    <property type="project" value="UniProtKB-SubCell"/>
</dbReference>
<dbReference type="InterPro" id="IPR013598">
    <property type="entry name" value="Exportin-1/Importin-b-like"/>
</dbReference>
<dbReference type="Gene3D" id="1.25.10.10">
    <property type="entry name" value="Leucine-rich Repeat Variant"/>
    <property type="match status" value="1"/>
</dbReference>
<evidence type="ECO:0000313" key="14">
    <source>
        <dbReference type="Proteomes" id="UP000054408"/>
    </source>
</evidence>
<dbReference type="InterPro" id="IPR040017">
    <property type="entry name" value="XPOT"/>
</dbReference>
<evidence type="ECO:0000256" key="8">
    <source>
        <dbReference type="ARBA" id="ARBA00029784"/>
    </source>
</evidence>
<proteinExistence type="inferred from homology"/>
<evidence type="ECO:0000256" key="3">
    <source>
        <dbReference type="ARBA" id="ARBA00022448"/>
    </source>
</evidence>
<dbReference type="AlphaFoldDB" id="A0A0L0DDC1"/>
<keyword evidence="5 10" id="KW-0820">tRNA-binding</keyword>
<dbReference type="Pfam" id="PF08389">
    <property type="entry name" value="Xpo1"/>
    <property type="match status" value="1"/>
</dbReference>
<evidence type="ECO:0000313" key="13">
    <source>
        <dbReference type="EMBL" id="KNC50329.1"/>
    </source>
</evidence>
<organism evidence="13 14">
    <name type="scientific">Thecamonas trahens ATCC 50062</name>
    <dbReference type="NCBI Taxonomy" id="461836"/>
    <lineage>
        <taxon>Eukaryota</taxon>
        <taxon>Apusozoa</taxon>
        <taxon>Apusomonadida</taxon>
        <taxon>Apusomonadidae</taxon>
        <taxon>Thecamonas</taxon>
    </lineage>
</organism>
<evidence type="ECO:0000256" key="9">
    <source>
        <dbReference type="ARBA" id="ARBA00032199"/>
    </source>
</evidence>
<feature type="domain" description="Exportin-T C-terminal" evidence="12">
    <location>
        <begin position="648"/>
        <end position="1025"/>
    </location>
</feature>
<dbReference type="GO" id="GO:0016363">
    <property type="term" value="C:nuclear matrix"/>
    <property type="evidence" value="ECO:0007669"/>
    <property type="project" value="TreeGrafter"/>
</dbReference>
<keyword evidence="3 10" id="KW-0813">Transport</keyword>
<dbReference type="SUPFAM" id="SSF48371">
    <property type="entry name" value="ARM repeat"/>
    <property type="match status" value="1"/>
</dbReference>
<evidence type="ECO:0000256" key="4">
    <source>
        <dbReference type="ARBA" id="ARBA00022490"/>
    </source>
</evidence>
<dbReference type="InterPro" id="IPR016024">
    <property type="entry name" value="ARM-type_fold"/>
</dbReference>
<dbReference type="GO" id="GO:0000049">
    <property type="term" value="F:tRNA binding"/>
    <property type="evidence" value="ECO:0007669"/>
    <property type="project" value="UniProtKB-UniRule"/>
</dbReference>
<dbReference type="GO" id="GO:0005643">
    <property type="term" value="C:nuclear pore"/>
    <property type="evidence" value="ECO:0007669"/>
    <property type="project" value="TreeGrafter"/>
</dbReference>
<dbReference type="EMBL" id="GL349461">
    <property type="protein sequence ID" value="KNC50329.1"/>
    <property type="molecule type" value="Genomic_DNA"/>
</dbReference>
<sequence>METAAMFDAAVETLMPSGGENGTQAMLGLASPPAARKDALALLADRLDLLVADGDADGLARAPLDKLVGVAMDQVAPNGVLCPGYVLGKLAQVVVAAVKARAALQGPEAFVDGLFASLLLPALKTDEPAMVAFFLVACKEMHQAIIDNDIRRSNPDAALCSAILKHMRESGLAAALVDAILHIADAHGHDSSLVALALEVLAEVTAWVDAHLVVTDEVLSLLYAQLLSTPRGATAQAIDALEELVSKGMPPAEKLALIQSLALPALLDGMALSPHTPPDSHEFDVVVALAGLVKACVLTLCSSWFKMVRDEANLATDDDHLTASYLRDAIFECLQISLAFAAADAPEIVAHTVAGATDFVSRFKRAAASGPITASLILDGNMASLLVALLELVSIKSRLPPGYTPHDPENTHSGPCLSILVDESSIEAFRASLLSLFKNAAGLSPMLTMAWLRTALQAGLCDPDRAIVAEPLVGMFYALGHVLQVEFASAVAGEATPGIGRHAQLPTLDGIIAAAENTRHGLALGDAGDVGAVFLIDTFLDIIDADLLADDDLALKRAMYEVLARYCPLLSHAGNSVAPVFLSLLDKGGIQCGHPSLVPRFGALVVKLATELTHQLAAHLDVILNTVLLLLVPSSIDEVSPAAPAVAEAVGILLVHNESSLSDDARHSVLDHLLDGLCSLIESVVGNASNGALSSDDAADVVTHFVFVAASLSKAITAASGLGHHFMSAYERILSAVWQLGMLTPPLTSKVFSFVHCMVDTLGDGVLSGLNPLATMFLTLPEAYDSDAVTSVALFIGLLNQLVARFKDAVVPVAADILPRAVAAVETAAASSPSGHYGHRAAHGVLSEYDREVDGLTRAALAWLVTMFTHGVAEQVFSVAAASSDDVVALLTTLAAVARPGGTQCRRALFQLARAVTSTWLTPGSSSLAGIDSFVYDTALSLGFSIVLDPAFDMSDARAAFFVVSEVAGLVRAVYSADPDRAAAWLQHHLFENQAHANAFPDFMERLANASDKKWSAYFRRVLNELRS</sequence>
<evidence type="ECO:0000256" key="7">
    <source>
        <dbReference type="ARBA" id="ARBA00023242"/>
    </source>
</evidence>
<dbReference type="GO" id="GO:0071528">
    <property type="term" value="P:tRNA re-export from nucleus"/>
    <property type="evidence" value="ECO:0007669"/>
    <property type="project" value="UniProtKB-UniRule"/>
</dbReference>
<evidence type="ECO:0000256" key="6">
    <source>
        <dbReference type="ARBA" id="ARBA00022884"/>
    </source>
</evidence>
<dbReference type="Pfam" id="PF19282">
    <property type="entry name" value="Exportin-T"/>
    <property type="match status" value="1"/>
</dbReference>
<protein>
    <recommendedName>
        <fullName evidence="2 10">Exportin-T</fullName>
    </recommendedName>
    <alternativeName>
        <fullName evidence="8 10">Exportin(tRNA)</fullName>
    </alternativeName>
    <alternativeName>
        <fullName evidence="9 10">tRNA exportin</fullName>
    </alternativeName>
</protein>
<evidence type="ECO:0000256" key="10">
    <source>
        <dbReference type="RuleBase" id="RU366037"/>
    </source>
</evidence>
<gene>
    <name evidence="13" type="ORF">AMSG_06812</name>
</gene>
<dbReference type="STRING" id="461836.A0A0L0DDC1"/>
<keyword evidence="4 10" id="KW-0963">Cytoplasm</keyword>
<name>A0A0L0DDC1_THETB</name>
<evidence type="ECO:0000256" key="5">
    <source>
        <dbReference type="ARBA" id="ARBA00022555"/>
    </source>
</evidence>
<keyword evidence="14" id="KW-1185">Reference proteome</keyword>
<comment type="function">
    <text evidence="10">tRNA nucleus export receptor which facilitates tRNA translocation across the nuclear pore complex.</text>
</comment>
<dbReference type="GeneID" id="25565891"/>
<dbReference type="InterPro" id="IPR045546">
    <property type="entry name" value="Exportin-T_C"/>
</dbReference>
<accession>A0A0L0DDC1</accession>